<keyword evidence="6" id="KW-1185">Reference proteome</keyword>
<organism evidence="5 6">
    <name type="scientific">Streptomyces ureilyticus</name>
    <dbReference type="NCBI Taxonomy" id="1775131"/>
    <lineage>
        <taxon>Bacteria</taxon>
        <taxon>Bacillati</taxon>
        <taxon>Actinomycetota</taxon>
        <taxon>Actinomycetes</taxon>
        <taxon>Kitasatosporales</taxon>
        <taxon>Streptomycetaceae</taxon>
        <taxon>Streptomyces</taxon>
    </lineage>
</organism>
<dbReference type="InterPro" id="IPR015510">
    <property type="entry name" value="PGRP"/>
</dbReference>
<reference evidence="5 6" key="1">
    <citation type="submission" date="2020-02" db="EMBL/GenBank/DDBJ databases">
        <title>Whole-genome analyses of novel actinobacteria.</title>
        <authorList>
            <person name="Sahin N."/>
            <person name="Tokatli A."/>
        </authorList>
    </citation>
    <scope>NUCLEOTIDE SEQUENCE [LARGE SCALE GENOMIC DNA]</scope>
    <source>
        <strain evidence="5 6">YC419</strain>
    </source>
</reference>
<protein>
    <submittedName>
        <fullName evidence="5">N-acetylmuramoyl-L-alanine amidase</fullName>
    </submittedName>
</protein>
<dbReference type="Pfam" id="PF01510">
    <property type="entry name" value="Amidase_2"/>
    <property type="match status" value="1"/>
</dbReference>
<evidence type="ECO:0000256" key="1">
    <source>
        <dbReference type="ARBA" id="ARBA00007553"/>
    </source>
</evidence>
<dbReference type="PANTHER" id="PTHR11022:SF41">
    <property type="entry name" value="PEPTIDOGLYCAN-RECOGNITION PROTEIN LC-RELATED"/>
    <property type="match status" value="1"/>
</dbReference>
<feature type="domain" description="Peptidoglycan recognition protein family" evidence="4">
    <location>
        <begin position="46"/>
        <end position="207"/>
    </location>
</feature>
<evidence type="ECO:0000313" key="5">
    <source>
        <dbReference type="EMBL" id="NGO45788.1"/>
    </source>
</evidence>
<dbReference type="SUPFAM" id="SSF55846">
    <property type="entry name" value="N-acetylmuramoyl-L-alanine amidase-like"/>
    <property type="match status" value="1"/>
</dbReference>
<evidence type="ECO:0000313" key="6">
    <source>
        <dbReference type="Proteomes" id="UP001518140"/>
    </source>
</evidence>
<accession>A0ABX0DZS7</accession>
<dbReference type="EMBL" id="JAAKZX010000103">
    <property type="protein sequence ID" value="NGO45788.1"/>
    <property type="molecule type" value="Genomic_DNA"/>
</dbReference>
<keyword evidence="2" id="KW-0732">Signal</keyword>
<evidence type="ECO:0000259" key="3">
    <source>
        <dbReference type="SMART" id="SM00644"/>
    </source>
</evidence>
<dbReference type="SMART" id="SM00644">
    <property type="entry name" value="Ami_2"/>
    <property type="match status" value="1"/>
</dbReference>
<gene>
    <name evidence="5" type="ORF">G6048_27835</name>
</gene>
<dbReference type="InterPro" id="IPR002502">
    <property type="entry name" value="Amidase_domain"/>
</dbReference>
<sequence>MSRRALLGVLGAAVAVPGVSACLSDNGKSAAGNLVFTGNRTSRLVRNLVTRAEWGADESKRLGADGTETSPPKFFPLQALTLHHTATDNDDPDPAATVRRIYAEHAVDNDWGDIGYHFLVDGEGRVYEGRFSGDDTMPAHDGHGNVVTAFHTSGFNSGNLGIALLGDLDARPPTDAALEAVSGLLAVLAHMHRLDPKAHITYKNPVDGATKKTPTMGGHRDWMESGCPGGLLYGRLDALRAAVSERQAAHAMDEAGRRA</sequence>
<feature type="chain" id="PRO_5047071767" evidence="2">
    <location>
        <begin position="22"/>
        <end position="259"/>
    </location>
</feature>
<dbReference type="InterPro" id="IPR006619">
    <property type="entry name" value="PGRP_domain_met/bac"/>
</dbReference>
<dbReference type="Gene3D" id="3.40.80.10">
    <property type="entry name" value="Peptidoglycan recognition protein-like"/>
    <property type="match status" value="1"/>
</dbReference>
<dbReference type="PANTHER" id="PTHR11022">
    <property type="entry name" value="PEPTIDOGLYCAN RECOGNITION PROTEIN"/>
    <property type="match status" value="1"/>
</dbReference>
<proteinExistence type="inferred from homology"/>
<comment type="similarity">
    <text evidence="1">Belongs to the N-acetylmuramoyl-L-alanine amidase 2 family.</text>
</comment>
<dbReference type="SMART" id="SM00701">
    <property type="entry name" value="PGRP"/>
    <property type="match status" value="1"/>
</dbReference>
<feature type="signal peptide" evidence="2">
    <location>
        <begin position="1"/>
        <end position="21"/>
    </location>
</feature>
<dbReference type="InterPro" id="IPR036505">
    <property type="entry name" value="Amidase/PGRP_sf"/>
</dbReference>
<dbReference type="PROSITE" id="PS51257">
    <property type="entry name" value="PROKAR_LIPOPROTEIN"/>
    <property type="match status" value="1"/>
</dbReference>
<dbReference type="CDD" id="cd06583">
    <property type="entry name" value="PGRP"/>
    <property type="match status" value="1"/>
</dbReference>
<evidence type="ECO:0000259" key="4">
    <source>
        <dbReference type="SMART" id="SM00701"/>
    </source>
</evidence>
<dbReference type="Proteomes" id="UP001518140">
    <property type="component" value="Unassembled WGS sequence"/>
</dbReference>
<feature type="domain" description="N-acetylmuramoyl-L-alanine amidase" evidence="3">
    <location>
        <begin position="65"/>
        <end position="229"/>
    </location>
</feature>
<comment type="caution">
    <text evidence="5">The sequence shown here is derived from an EMBL/GenBank/DDBJ whole genome shotgun (WGS) entry which is preliminary data.</text>
</comment>
<name>A0ABX0DZS7_9ACTN</name>
<evidence type="ECO:0000256" key="2">
    <source>
        <dbReference type="SAM" id="SignalP"/>
    </source>
</evidence>